<dbReference type="Proteomes" id="UP001219518">
    <property type="component" value="Unassembled WGS sequence"/>
</dbReference>
<reference evidence="8" key="1">
    <citation type="submission" date="2021-07" db="EMBL/GenBank/DDBJ databases">
        <authorList>
            <person name="Catto M.A."/>
            <person name="Jacobson A."/>
            <person name="Kennedy G."/>
            <person name="Labadie P."/>
            <person name="Hunt B.G."/>
            <person name="Srinivasan R."/>
        </authorList>
    </citation>
    <scope>NUCLEOTIDE SEQUENCE</scope>
    <source>
        <strain evidence="8">PL_HMW_Pooled</strain>
        <tissue evidence="8">Head</tissue>
    </source>
</reference>
<dbReference type="InterPro" id="IPR013087">
    <property type="entry name" value="Znf_C2H2_type"/>
</dbReference>
<dbReference type="PROSITE" id="PS50157">
    <property type="entry name" value="ZINC_FINGER_C2H2_2"/>
    <property type="match status" value="2"/>
</dbReference>
<dbReference type="PANTHER" id="PTHR24379:SF121">
    <property type="entry name" value="C2H2-TYPE DOMAIN-CONTAINING PROTEIN"/>
    <property type="match status" value="1"/>
</dbReference>
<dbReference type="SUPFAM" id="SSF57667">
    <property type="entry name" value="beta-beta-alpha zinc fingers"/>
    <property type="match status" value="1"/>
</dbReference>
<sequence>MRLAADRMGFHGEGMRRVSGEYATCMTLVQHRNHLLGHITLPRIVVPRLDHSAFQKPKSDPAAKQEPLKVRLKLTSQAGSDKRAFEAILACDQKRQSSESAGQIPDFFSFQDLLNQTDIHCLEVVKQSQTVLLGPGGPFCLNSFKDDGTVSELSDKTLTSRQTWSSVRKPASQVELDDLTDTTHFEEQGGSAGNSEQVAEDHSRDGEERENDLEEEEDEEEDYEEGGREEEVEDSSSQQEPSTAPPSPSPSEILRPRGLLAPEPLVDDDSCYPRSPPVSPTRMVDMNGSTSAVSGSDNDSGLSRSPGAFTGGSGNGGEEESSINWDELVNQASGGHDSNESNASHENGQAGGSPVGDMNTVASDIGASSVASNILENDPLLLPENASSAEGEQENLNLLQDLTSDALPTEVDRVSGNETEYMSLDRLGEAGFCCEVCGERTQDRRILEEHKAMAGHYKCQIMPECGSIVWTTSAELAAHQSSIHGVSASQAQQSQSSPHTTSPRTSPHAPGTPPVQQLAQQVQRLPMPQQPGYPPIPGVQYPVPPQMGAMMPQMMPGQMPQRRPPVGYRMPMPGQAAFGPGSPNQQQPGFSGSIQPRPLNTLVAQQHPRGPAPGRLPPGVIPRGMVPSTRGQKRPGPIPAGVGRGAVPPGAKQRRVEGMMPPQQENGPGKKSDANAVANILATRGITVTPAGGAVGPRGAPAQPTPQVRQRQNMLAPAPPPPVTTLNLNSSISIIPTTGGAGNGRPQNNSGFAVPQARSLGRQQVTTTNVERPPRPPTVDLTGDGPPVPAGSTRLQMGPTNYRGRGRPSTLTRTTCQICDKVFASHDMLNQHMFTVHRQGAPGKLPFRCNLCNAQYPTNQGLQQHRQTYHKEAMGMNAPLAPGEEMVIPLIDLKQPGVAQRLGQLGIHHCIPLSGLGNQSNGYFSLPVVSIDGSRPGAAGNLRSLGASGVLSIGPIKLVPK</sequence>
<evidence type="ECO:0000313" key="9">
    <source>
        <dbReference type="Proteomes" id="UP001219518"/>
    </source>
</evidence>
<protein>
    <submittedName>
        <fullName evidence="8">Zinc finger protein 280D</fullName>
    </submittedName>
</protein>
<keyword evidence="1" id="KW-0479">Metal-binding</keyword>
<dbReference type="PANTHER" id="PTHR24379">
    <property type="entry name" value="KRAB AND ZINC FINGER DOMAIN-CONTAINING"/>
    <property type="match status" value="1"/>
</dbReference>
<reference evidence="8" key="2">
    <citation type="journal article" date="2023" name="BMC Genomics">
        <title>Pest status, molecular evolution, and epigenetic factors derived from the genome assembly of Frankliniella fusca, a thysanopteran phytovirus vector.</title>
        <authorList>
            <person name="Catto M.A."/>
            <person name="Labadie P.E."/>
            <person name="Jacobson A.L."/>
            <person name="Kennedy G.G."/>
            <person name="Srinivasan R."/>
            <person name="Hunt B.G."/>
        </authorList>
    </citation>
    <scope>NUCLEOTIDE SEQUENCE</scope>
    <source>
        <strain evidence="8">PL_HMW_Pooled</strain>
    </source>
</reference>
<evidence type="ECO:0000259" key="7">
    <source>
        <dbReference type="PROSITE" id="PS50157"/>
    </source>
</evidence>
<dbReference type="Gene3D" id="3.30.160.60">
    <property type="entry name" value="Classic Zinc Finger"/>
    <property type="match status" value="1"/>
</dbReference>
<dbReference type="PROSITE" id="PS00028">
    <property type="entry name" value="ZINC_FINGER_C2H2_1"/>
    <property type="match status" value="2"/>
</dbReference>
<dbReference type="AlphaFoldDB" id="A0AAE1LTX0"/>
<keyword evidence="4" id="KW-0862">Zinc</keyword>
<dbReference type="EMBL" id="JAHWGI010001411">
    <property type="protein sequence ID" value="KAK3930217.1"/>
    <property type="molecule type" value="Genomic_DNA"/>
</dbReference>
<feature type="domain" description="C2H2-type" evidence="7">
    <location>
        <begin position="814"/>
        <end position="842"/>
    </location>
</feature>
<feature type="region of interest" description="Disordered" evidence="6">
    <location>
        <begin position="184"/>
        <end position="361"/>
    </location>
</feature>
<gene>
    <name evidence="8" type="ORF">KUF71_004951</name>
</gene>
<dbReference type="GO" id="GO:0008270">
    <property type="term" value="F:zinc ion binding"/>
    <property type="evidence" value="ECO:0007669"/>
    <property type="project" value="UniProtKB-KW"/>
</dbReference>
<evidence type="ECO:0000256" key="4">
    <source>
        <dbReference type="ARBA" id="ARBA00022833"/>
    </source>
</evidence>
<feature type="region of interest" description="Disordered" evidence="6">
    <location>
        <begin position="481"/>
        <end position="521"/>
    </location>
</feature>
<comment type="caution">
    <text evidence="8">The sequence shown here is derived from an EMBL/GenBank/DDBJ whole genome shotgun (WGS) entry which is preliminary data.</text>
</comment>
<name>A0AAE1LTX0_9NEOP</name>
<evidence type="ECO:0000256" key="2">
    <source>
        <dbReference type="ARBA" id="ARBA00022737"/>
    </source>
</evidence>
<organism evidence="8 9">
    <name type="scientific">Frankliniella fusca</name>
    <dbReference type="NCBI Taxonomy" id="407009"/>
    <lineage>
        <taxon>Eukaryota</taxon>
        <taxon>Metazoa</taxon>
        <taxon>Ecdysozoa</taxon>
        <taxon>Arthropoda</taxon>
        <taxon>Hexapoda</taxon>
        <taxon>Insecta</taxon>
        <taxon>Pterygota</taxon>
        <taxon>Neoptera</taxon>
        <taxon>Paraneoptera</taxon>
        <taxon>Thysanoptera</taxon>
        <taxon>Terebrantia</taxon>
        <taxon>Thripoidea</taxon>
        <taxon>Thripidae</taxon>
        <taxon>Frankliniella</taxon>
    </lineage>
</organism>
<dbReference type="Pfam" id="PF00096">
    <property type="entry name" value="zf-C2H2"/>
    <property type="match status" value="1"/>
</dbReference>
<keyword evidence="3 5" id="KW-0863">Zinc-finger</keyword>
<feature type="compositionally biased region" description="Low complexity" evidence="6">
    <location>
        <begin position="487"/>
        <end position="509"/>
    </location>
</feature>
<evidence type="ECO:0000313" key="8">
    <source>
        <dbReference type="EMBL" id="KAK3930217.1"/>
    </source>
</evidence>
<evidence type="ECO:0000256" key="1">
    <source>
        <dbReference type="ARBA" id="ARBA00022723"/>
    </source>
</evidence>
<keyword evidence="9" id="KW-1185">Reference proteome</keyword>
<dbReference type="SMART" id="SM00355">
    <property type="entry name" value="ZnF_C2H2"/>
    <property type="match status" value="3"/>
</dbReference>
<feature type="compositionally biased region" description="Low complexity" evidence="6">
    <location>
        <begin position="639"/>
        <end position="651"/>
    </location>
</feature>
<feature type="region of interest" description="Disordered" evidence="6">
    <location>
        <begin position="739"/>
        <end position="809"/>
    </location>
</feature>
<feature type="compositionally biased region" description="Polar residues" evidence="6">
    <location>
        <begin position="761"/>
        <end position="770"/>
    </location>
</feature>
<proteinExistence type="predicted"/>
<feature type="compositionally biased region" description="Polar residues" evidence="6">
    <location>
        <begin position="287"/>
        <end position="303"/>
    </location>
</feature>
<keyword evidence="2" id="KW-0677">Repeat</keyword>
<feature type="domain" description="C2H2-type" evidence="7">
    <location>
        <begin position="847"/>
        <end position="870"/>
    </location>
</feature>
<feature type="compositionally biased region" description="Acidic residues" evidence="6">
    <location>
        <begin position="208"/>
        <end position="234"/>
    </location>
</feature>
<dbReference type="Pfam" id="PF13912">
    <property type="entry name" value="zf-C2H2_6"/>
    <property type="match status" value="1"/>
</dbReference>
<evidence type="ECO:0000256" key="5">
    <source>
        <dbReference type="PROSITE-ProRule" id="PRU00042"/>
    </source>
</evidence>
<dbReference type="InterPro" id="IPR036236">
    <property type="entry name" value="Znf_C2H2_sf"/>
</dbReference>
<accession>A0AAE1LTX0</accession>
<evidence type="ECO:0000256" key="3">
    <source>
        <dbReference type="ARBA" id="ARBA00022771"/>
    </source>
</evidence>
<feature type="region of interest" description="Disordered" evidence="6">
    <location>
        <begin position="628"/>
        <end position="672"/>
    </location>
</feature>
<evidence type="ECO:0000256" key="6">
    <source>
        <dbReference type="SAM" id="MobiDB-lite"/>
    </source>
</evidence>